<evidence type="ECO:0000313" key="3">
    <source>
        <dbReference type="Proteomes" id="UP001211907"/>
    </source>
</evidence>
<dbReference type="Pfam" id="PF01302">
    <property type="entry name" value="CAP_GLY"/>
    <property type="match status" value="1"/>
</dbReference>
<feature type="non-terminal residue" evidence="2">
    <location>
        <position position="154"/>
    </location>
</feature>
<dbReference type="Proteomes" id="UP001211907">
    <property type="component" value="Unassembled WGS sequence"/>
</dbReference>
<keyword evidence="3" id="KW-1185">Reference proteome</keyword>
<dbReference type="InterPro" id="IPR036859">
    <property type="entry name" value="CAP-Gly_dom_sf"/>
</dbReference>
<feature type="non-terminal residue" evidence="2">
    <location>
        <position position="1"/>
    </location>
</feature>
<dbReference type="SMART" id="SM01052">
    <property type="entry name" value="CAP_GLY"/>
    <property type="match status" value="1"/>
</dbReference>
<dbReference type="PANTHER" id="PTHR18916">
    <property type="entry name" value="DYNACTIN 1-RELATED MICROTUBULE-BINDING"/>
    <property type="match status" value="1"/>
</dbReference>
<name>A0AAD5X5I1_9FUNG</name>
<evidence type="ECO:0000313" key="2">
    <source>
        <dbReference type="EMBL" id="KAJ3077512.1"/>
    </source>
</evidence>
<dbReference type="InterPro" id="IPR000938">
    <property type="entry name" value="CAP-Gly_domain"/>
</dbReference>
<organism evidence="2 3">
    <name type="scientific">Physocladia obscura</name>
    <dbReference type="NCBI Taxonomy" id="109957"/>
    <lineage>
        <taxon>Eukaryota</taxon>
        <taxon>Fungi</taxon>
        <taxon>Fungi incertae sedis</taxon>
        <taxon>Chytridiomycota</taxon>
        <taxon>Chytridiomycota incertae sedis</taxon>
        <taxon>Chytridiomycetes</taxon>
        <taxon>Chytridiales</taxon>
        <taxon>Chytriomycetaceae</taxon>
        <taxon>Physocladia</taxon>
    </lineage>
</organism>
<reference evidence="2" key="1">
    <citation type="submission" date="2020-05" db="EMBL/GenBank/DDBJ databases">
        <title>Phylogenomic resolution of chytrid fungi.</title>
        <authorList>
            <person name="Stajich J.E."/>
            <person name="Amses K."/>
            <person name="Simmons R."/>
            <person name="Seto K."/>
            <person name="Myers J."/>
            <person name="Bonds A."/>
            <person name="Quandt C.A."/>
            <person name="Barry K."/>
            <person name="Liu P."/>
            <person name="Grigoriev I."/>
            <person name="Longcore J.E."/>
            <person name="James T.Y."/>
        </authorList>
    </citation>
    <scope>NUCLEOTIDE SEQUENCE</scope>
    <source>
        <strain evidence="2">JEL0513</strain>
    </source>
</reference>
<dbReference type="SUPFAM" id="SSF74924">
    <property type="entry name" value="Cap-Gly domain"/>
    <property type="match status" value="1"/>
</dbReference>
<proteinExistence type="predicted"/>
<feature type="domain" description="CAP-Gly" evidence="1">
    <location>
        <begin position="1"/>
        <end position="37"/>
    </location>
</feature>
<dbReference type="Gene3D" id="2.30.30.190">
    <property type="entry name" value="CAP Gly-rich-like domain"/>
    <property type="match status" value="1"/>
</dbReference>
<dbReference type="AlphaFoldDB" id="A0AAD5X5I1"/>
<protein>
    <recommendedName>
        <fullName evidence="1">CAP-Gly domain-containing protein</fullName>
    </recommendedName>
</protein>
<dbReference type="EMBL" id="JADGJH010006320">
    <property type="protein sequence ID" value="KAJ3077512.1"/>
    <property type="molecule type" value="Genomic_DNA"/>
</dbReference>
<dbReference type="PROSITE" id="PS50245">
    <property type="entry name" value="CAP_GLY_2"/>
    <property type="match status" value="1"/>
</dbReference>
<comment type="caution">
    <text evidence="2">The sequence shown here is derived from an EMBL/GenBank/DDBJ whole genome shotgun (WGS) entry which is preliminary data.</text>
</comment>
<accession>A0AAD5X5I1</accession>
<gene>
    <name evidence="2" type="ORF">HK100_011010</name>
</gene>
<sequence>GEWIGVELDQPEDGDNDGSVDGVNYFECQPGTGIFVHRDAIVKELDPFANPIIDGPVANSANVSADAFSNAAATASIPIIAANAATANYKIGDRVSVDRNGIKGRLAKFSEKELLEIQIEKLTWVDSDGDELNILNDSLLAEALECRKITVEWK</sequence>
<evidence type="ECO:0000259" key="1">
    <source>
        <dbReference type="PROSITE" id="PS50245"/>
    </source>
</evidence>